<comment type="caution">
    <text evidence="1">The sequence shown here is derived from an EMBL/GenBank/DDBJ whole genome shotgun (WGS) entry which is preliminary data.</text>
</comment>
<evidence type="ECO:0008006" key="3">
    <source>
        <dbReference type="Google" id="ProtNLM"/>
    </source>
</evidence>
<proteinExistence type="predicted"/>
<organism evidence="1 2">
    <name type="scientific">Sporosarcina highlanderae</name>
    <dbReference type="NCBI Taxonomy" id="3035916"/>
    <lineage>
        <taxon>Bacteria</taxon>
        <taxon>Bacillati</taxon>
        <taxon>Bacillota</taxon>
        <taxon>Bacilli</taxon>
        <taxon>Bacillales</taxon>
        <taxon>Caryophanaceae</taxon>
        <taxon>Sporosarcina</taxon>
    </lineage>
</organism>
<dbReference type="Proteomes" id="UP001175097">
    <property type="component" value="Unassembled WGS sequence"/>
</dbReference>
<evidence type="ECO:0000313" key="1">
    <source>
        <dbReference type="EMBL" id="MDN4606728.1"/>
    </source>
</evidence>
<evidence type="ECO:0000313" key="2">
    <source>
        <dbReference type="Proteomes" id="UP001175097"/>
    </source>
</evidence>
<gene>
    <name evidence="1" type="ORF">P5G49_04465</name>
</gene>
<dbReference type="EMBL" id="JAROCC010000002">
    <property type="protein sequence ID" value="MDN4606728.1"/>
    <property type="molecule type" value="Genomic_DNA"/>
</dbReference>
<protein>
    <recommendedName>
        <fullName evidence="3">DUF5050 domain-containing protein</fullName>
    </recommendedName>
</protein>
<name>A0ABT8JNK1_9BACL</name>
<dbReference type="RefSeq" id="WP_301242250.1">
    <property type="nucleotide sequence ID" value="NZ_JAROCC010000002.1"/>
</dbReference>
<dbReference type="SUPFAM" id="SSF82171">
    <property type="entry name" value="DPP6 N-terminal domain-like"/>
    <property type="match status" value="1"/>
</dbReference>
<keyword evidence="2" id="KW-1185">Reference proteome</keyword>
<accession>A0ABT8JNK1</accession>
<reference evidence="1" key="1">
    <citation type="submission" date="2023-03" db="EMBL/GenBank/DDBJ databases">
        <title>MT1 and MT2 Draft Genomes of Novel Species.</title>
        <authorList>
            <person name="Venkateswaran K."/>
        </authorList>
    </citation>
    <scope>NUCLEOTIDE SEQUENCE</scope>
    <source>
        <strain evidence="1">F6_3S_P_2</strain>
    </source>
</reference>
<sequence length="386" mass="43464">MHEHLRKSLDQSIPEKVTLKDEQKQAILAEAHRRLENGAPSRKPALKPLVTAIAVVGIAGFLGMPYIQNEIGEQAIEESTPADVLRKVSIPGENLGTLITAIYVDETKEIIYSDGKRIIAFDTESNTKEILIDGDANISGYEVVANESWIVWKQEDIEGYFVLNRSNGEIRNIPDELHDMQIAGDQLIYTSVSWGDVWLTKLDLTTLEQTRLYDKLQKQFGHEAVGEGKLVLWDPYTEIDPIQVSFSVYDLQTNQEIGSFVFPYESVYNLTVSENRVFAGLYNEGDEMTTLGYVDLSDGQFYTVETPDFVSYAVYRDVLALSTPEKSSNTVELYKIKNNKAHALPTLNHIQERLVRPRFTPEGKLVVNVEGAGFYSLYVVDANKLD</sequence>